<dbReference type="InterPro" id="IPR035892">
    <property type="entry name" value="C2_domain_sf"/>
</dbReference>
<proteinExistence type="predicted"/>
<keyword evidence="4" id="KW-1133">Transmembrane helix</keyword>
<dbReference type="Gene3D" id="2.60.40.150">
    <property type="entry name" value="C2 domain"/>
    <property type="match status" value="1"/>
</dbReference>
<keyword evidence="4" id="KW-0812">Transmembrane</keyword>
<feature type="region of interest" description="Disordered" evidence="3">
    <location>
        <begin position="1"/>
        <end position="28"/>
    </location>
</feature>
<evidence type="ECO:0000313" key="5">
    <source>
        <dbReference type="Proteomes" id="UP001652662"/>
    </source>
</evidence>
<sequence>MEIKEEGASEEGQHFLPTPANDTGDFQFTSIQKTPNEPQLEFILACKDLVAPVRDRKLNTLVQISVIHPAEQSLTRYSSTEIVEGTRDPLFLTGVTFPSDYPIYEETKIKLTVYDVKDKSQDTVRTSVLPEHKDPLPEVGRSFLGYASFKVGELLKSKEQLLALSLRTSDGGKVVGTIEVSLVKMGEIEDGEADHITTDVQGQKCALVCECTAPESVSGKDNLPFLNAVLKNPVCKLYRFPTSDNKWMRIREQMSESILSFHIPKELISLHIKEDLCRNQELKELGELSPHWDNLRKNVLTHCDQMVNMYQGILKELSKETGSSFKSSSSKGERTLEFVPVNLHLQRMHVHSPHLKDALYDVITVGAPAAHFQGFKNGGLRKLLHRFETERRNTEYQFIYYSPENTAKAKEVLSNINQLQPLIATYADLLLNSASQHSPDSLKNSLKMLSEKTELFVHAFKDQLVRSALLALYTARPGGILKKPPSPKNSTEESSPQDPPPPMKRQDSIPHHSDYDEEEWDRVWANVGKSLNCIIAMVDKLIERDGGSGGSSSSKNEEKDPSLVDSVITHPREDWYEQLYPLILTLKDCMGEVVNRAKQSLTFVLLQELAYSLPQCLMLTLRRDIVFSQALAGLVCGFIIKLHASLHDPGFLQQLHTVGLVVQYEGLLSTYSDEIGMLEDMAVGISDLKKVTFKITEAKSNDVLPVITGRREHYVVEVKLPARMFESLPLQIKEGQLLHVYPVLFNVGINEQQTLAERFGDVSLQESINQENFELLKEYYTIFMEKMPPDYISHFQEQNDLKGLLENLHQNIQAKKRKNVEIMWLAATICRKLNGIRFTCCKSAKDRTSMSVTLEQCSILRDEHQLHKDFFIRALDCMRRQTQGALNESDDPETGCLTDNKPTSRHFYPVALLLVSSHLLVVWLILSLALLLAKYQ</sequence>
<dbReference type="Proteomes" id="UP001652662">
    <property type="component" value="Chromosome 2"/>
</dbReference>
<evidence type="ECO:0000256" key="1">
    <source>
        <dbReference type="ARBA" id="ARBA00022801"/>
    </source>
</evidence>
<dbReference type="Gene3D" id="6.10.250.230">
    <property type="match status" value="1"/>
</dbReference>
<dbReference type="PANTHER" id="PTHR12187:SF3">
    <property type="entry name" value="INOSITOL POLYPHOSPHATE 4-PHOSPHATASE TYPE II"/>
    <property type="match status" value="1"/>
</dbReference>
<dbReference type="CDD" id="cd04048">
    <property type="entry name" value="C2A_Copine"/>
    <property type="match status" value="1"/>
</dbReference>
<dbReference type="PANTHER" id="PTHR12187">
    <property type="entry name" value="AGAP000124-PA"/>
    <property type="match status" value="1"/>
</dbReference>
<reference evidence="5" key="1">
    <citation type="submission" date="2025-05" db="UniProtKB">
        <authorList>
            <consortium name="RefSeq"/>
        </authorList>
    </citation>
    <scope>NUCLEOTIDE SEQUENCE [LARGE SCALE GENOMIC DNA]</scope>
</reference>
<evidence type="ECO:0000256" key="2">
    <source>
        <dbReference type="ARBA" id="ARBA00023098"/>
    </source>
</evidence>
<evidence type="ECO:0000256" key="4">
    <source>
        <dbReference type="SAM" id="Phobius"/>
    </source>
</evidence>
<dbReference type="RefSeq" id="XP_070465075.1">
    <property type="nucleotide sequence ID" value="XM_070608974.1"/>
</dbReference>
<dbReference type="SUPFAM" id="SSF49562">
    <property type="entry name" value="C2 domain (Calcium/lipid-binding domain, CaLB)"/>
    <property type="match status" value="1"/>
</dbReference>
<feature type="transmembrane region" description="Helical" evidence="4">
    <location>
        <begin position="907"/>
        <end position="933"/>
    </location>
</feature>
<protein>
    <submittedName>
        <fullName evidence="6">Inositol polyphosphate 4-phosphatase type II isoform X2</fullName>
    </submittedName>
</protein>
<dbReference type="InterPro" id="IPR039034">
    <property type="entry name" value="INPP4"/>
</dbReference>
<organism evidence="5 6">
    <name type="scientific">Equus przewalskii</name>
    <name type="common">Przewalski's horse</name>
    <name type="synonym">Equus caballus przewalskii</name>
    <dbReference type="NCBI Taxonomy" id="9798"/>
    <lineage>
        <taxon>Eukaryota</taxon>
        <taxon>Metazoa</taxon>
        <taxon>Chordata</taxon>
        <taxon>Craniata</taxon>
        <taxon>Vertebrata</taxon>
        <taxon>Euteleostomi</taxon>
        <taxon>Mammalia</taxon>
        <taxon>Eutheria</taxon>
        <taxon>Laurasiatheria</taxon>
        <taxon>Perissodactyla</taxon>
        <taxon>Equidae</taxon>
        <taxon>Equus</taxon>
    </lineage>
</organism>
<feature type="region of interest" description="Disordered" evidence="3">
    <location>
        <begin position="480"/>
        <end position="512"/>
    </location>
</feature>
<evidence type="ECO:0000256" key="3">
    <source>
        <dbReference type="SAM" id="MobiDB-lite"/>
    </source>
</evidence>
<evidence type="ECO:0000313" key="6">
    <source>
        <dbReference type="RefSeq" id="XP_070465075.1"/>
    </source>
</evidence>
<accession>A0ABM4NJF0</accession>
<gene>
    <name evidence="6" type="primary">INPP4B</name>
</gene>
<keyword evidence="5" id="KW-1185">Reference proteome</keyword>
<name>A0ABM4NJF0_EQUPR</name>
<keyword evidence="2" id="KW-0443">Lipid metabolism</keyword>
<feature type="compositionally biased region" description="Basic and acidic residues" evidence="3">
    <location>
        <begin position="1"/>
        <end position="13"/>
    </location>
</feature>
<keyword evidence="4" id="KW-0472">Membrane</keyword>
<dbReference type="GeneID" id="103549151"/>
<reference evidence="6" key="2">
    <citation type="submission" date="2025-08" db="UniProtKB">
        <authorList>
            <consortium name="RefSeq"/>
        </authorList>
    </citation>
    <scope>IDENTIFICATION</scope>
    <source>
        <tissue evidence="6">Blood</tissue>
    </source>
</reference>
<keyword evidence="1" id="KW-0378">Hydrolase</keyword>